<gene>
    <name evidence="8" type="ORF">TGP89_306610</name>
</gene>
<feature type="domain" description="Exoribonuclease phosphorolytic" evidence="7">
    <location>
        <begin position="37"/>
        <end position="192"/>
    </location>
</feature>
<dbReference type="GO" id="GO:0000176">
    <property type="term" value="C:nuclear exosome (RNase complex)"/>
    <property type="evidence" value="ECO:0007669"/>
    <property type="project" value="TreeGrafter"/>
</dbReference>
<evidence type="ECO:0000256" key="1">
    <source>
        <dbReference type="ARBA" id="ARBA00004123"/>
    </source>
</evidence>
<dbReference type="GO" id="GO:0005730">
    <property type="term" value="C:nucleolus"/>
    <property type="evidence" value="ECO:0007669"/>
    <property type="project" value="TreeGrafter"/>
</dbReference>
<protein>
    <submittedName>
        <fullName evidence="8">3' exoribonuclease family, domain 1 domain-containing protein</fullName>
    </submittedName>
</protein>
<dbReference type="GO" id="GO:0003723">
    <property type="term" value="F:RNA binding"/>
    <property type="evidence" value="ECO:0007669"/>
    <property type="project" value="TreeGrafter"/>
</dbReference>
<dbReference type="OrthoDB" id="27298at2759"/>
<sequence length="392" mass="41572">MKPEIANVASESDGAHPPTSASTEVFLRPDGREHARELRPLTVKLGFARTAHGSARVSQGLTSVIALVVGPVEAPPGPKYSSSGCFFHVSLKPLAGPPMLSAARTAAAIGGCDSAVASGTARGTRRGRGAFGSESFERWMECQLQTLLQHMVLPGEYPRCLVQLTLMILQDDGGAESACINAALAALIDAGVSLRFRAWATNLVRLARSACISETKTCLEGTDEGGSGRAVRDSGQRRPLTVPSCGHEEGQWCIDPCSEEEDGRKEGAICLVLEPQTGDLVSSFFERSVGSSAAIRSAANGTSVSGASRSGLGVAEAGLLSPSGGWWDEDTTKSQENSDTNICLMLALSACRLVDARVREAFRAKMETPCNMFQFNNFWWRGVEDGEDMATE</sequence>
<reference evidence="8 9" key="1">
    <citation type="submission" date="2014-03" db="EMBL/GenBank/DDBJ databases">
        <authorList>
            <person name="Sibley D."/>
            <person name="Venepally P."/>
            <person name="Karamycheva S."/>
            <person name="Hadjithomas M."/>
            <person name="Khan A."/>
            <person name="Brunk B."/>
            <person name="Roos D."/>
            <person name="Caler E."/>
            <person name="Lorenzi H."/>
        </authorList>
    </citation>
    <scope>NUCLEOTIDE SEQUENCE [LARGE SCALE GENOMIC DNA]</scope>
    <source>
        <strain evidence="9">p89</strain>
    </source>
</reference>
<dbReference type="Gene3D" id="3.30.230.70">
    <property type="entry name" value="GHMP Kinase, N-terminal domain"/>
    <property type="match status" value="1"/>
</dbReference>
<dbReference type="GO" id="GO:0006364">
    <property type="term" value="P:rRNA processing"/>
    <property type="evidence" value="ECO:0007669"/>
    <property type="project" value="UniProtKB-KW"/>
</dbReference>
<evidence type="ECO:0000256" key="6">
    <source>
        <dbReference type="SAM" id="MobiDB-lite"/>
    </source>
</evidence>
<proteinExistence type="inferred from homology"/>
<evidence type="ECO:0000256" key="5">
    <source>
        <dbReference type="ARBA" id="ARBA00023242"/>
    </source>
</evidence>
<dbReference type="InterPro" id="IPR027408">
    <property type="entry name" value="PNPase/RNase_PH_dom_sf"/>
</dbReference>
<evidence type="ECO:0000259" key="7">
    <source>
        <dbReference type="Pfam" id="PF01138"/>
    </source>
</evidence>
<comment type="subcellular location">
    <subcellularLocation>
        <location evidence="1">Nucleus</location>
    </subcellularLocation>
</comment>
<dbReference type="AlphaFoldDB" id="A0A086JDF6"/>
<keyword evidence="4" id="KW-0271">Exosome</keyword>
<dbReference type="GO" id="GO:0016075">
    <property type="term" value="P:rRNA catabolic process"/>
    <property type="evidence" value="ECO:0007669"/>
    <property type="project" value="TreeGrafter"/>
</dbReference>
<dbReference type="GO" id="GO:0034475">
    <property type="term" value="P:U4 snRNA 3'-end processing"/>
    <property type="evidence" value="ECO:0007669"/>
    <property type="project" value="TreeGrafter"/>
</dbReference>
<feature type="region of interest" description="Disordered" evidence="6">
    <location>
        <begin position="1"/>
        <end position="24"/>
    </location>
</feature>
<evidence type="ECO:0000313" key="9">
    <source>
        <dbReference type="Proteomes" id="UP000028828"/>
    </source>
</evidence>
<dbReference type="SUPFAM" id="SSF54211">
    <property type="entry name" value="Ribosomal protein S5 domain 2-like"/>
    <property type="match status" value="1"/>
</dbReference>
<dbReference type="GO" id="GO:0000177">
    <property type="term" value="C:cytoplasmic exosome (RNase complex)"/>
    <property type="evidence" value="ECO:0007669"/>
    <property type="project" value="TreeGrafter"/>
</dbReference>
<keyword evidence="3" id="KW-0698">rRNA processing</keyword>
<dbReference type="EMBL" id="AEYI02002091">
    <property type="protein sequence ID" value="KFG30174.1"/>
    <property type="molecule type" value="Genomic_DNA"/>
</dbReference>
<dbReference type="Pfam" id="PF01138">
    <property type="entry name" value="RNase_PH"/>
    <property type="match status" value="1"/>
</dbReference>
<keyword evidence="5" id="KW-0539">Nucleus</keyword>
<dbReference type="GO" id="GO:0071028">
    <property type="term" value="P:nuclear mRNA surveillance"/>
    <property type="evidence" value="ECO:0007669"/>
    <property type="project" value="TreeGrafter"/>
</dbReference>
<dbReference type="InterPro" id="IPR050080">
    <property type="entry name" value="RNase_PH"/>
</dbReference>
<dbReference type="InterPro" id="IPR001247">
    <property type="entry name" value="ExoRNase_PH_dom1"/>
</dbReference>
<comment type="caution">
    <text evidence="8">The sequence shown here is derived from an EMBL/GenBank/DDBJ whole genome shotgun (WGS) entry which is preliminary data.</text>
</comment>
<dbReference type="VEuPathDB" id="ToxoDB:TGP89_306610"/>
<dbReference type="GO" id="GO:0071051">
    <property type="term" value="P:poly(A)-dependent snoRNA 3'-end processing"/>
    <property type="evidence" value="ECO:0007669"/>
    <property type="project" value="TreeGrafter"/>
</dbReference>
<dbReference type="InterPro" id="IPR020568">
    <property type="entry name" value="Ribosomal_Su5_D2-typ_SF"/>
</dbReference>
<accession>A0A086JDF6</accession>
<dbReference type="Proteomes" id="UP000028828">
    <property type="component" value="Unassembled WGS sequence"/>
</dbReference>
<dbReference type="PANTHER" id="PTHR11953:SF1">
    <property type="entry name" value="EXOSOME COMPLEX COMPONENT RRP46"/>
    <property type="match status" value="1"/>
</dbReference>
<evidence type="ECO:0000256" key="4">
    <source>
        <dbReference type="ARBA" id="ARBA00022835"/>
    </source>
</evidence>
<organism evidence="8 9">
    <name type="scientific">Toxoplasma gondii p89</name>
    <dbReference type="NCBI Taxonomy" id="943119"/>
    <lineage>
        <taxon>Eukaryota</taxon>
        <taxon>Sar</taxon>
        <taxon>Alveolata</taxon>
        <taxon>Apicomplexa</taxon>
        <taxon>Conoidasida</taxon>
        <taxon>Coccidia</taxon>
        <taxon>Eucoccidiorida</taxon>
        <taxon>Eimeriorina</taxon>
        <taxon>Sarcocystidae</taxon>
        <taxon>Toxoplasma</taxon>
    </lineage>
</organism>
<evidence type="ECO:0000313" key="8">
    <source>
        <dbReference type="EMBL" id="KFG30174.1"/>
    </source>
</evidence>
<dbReference type="PANTHER" id="PTHR11953">
    <property type="entry name" value="EXOSOME COMPLEX COMPONENT"/>
    <property type="match status" value="1"/>
</dbReference>
<comment type="similarity">
    <text evidence="2">Belongs to the RNase PH family.</text>
</comment>
<evidence type="ECO:0000256" key="2">
    <source>
        <dbReference type="ARBA" id="ARBA00006678"/>
    </source>
</evidence>
<evidence type="ECO:0000256" key="3">
    <source>
        <dbReference type="ARBA" id="ARBA00022552"/>
    </source>
</evidence>
<name>A0A086JDF6_TOXGO</name>